<evidence type="ECO:0000259" key="11">
    <source>
        <dbReference type="PROSITE" id="PS50893"/>
    </source>
</evidence>
<dbReference type="SMART" id="SM00382">
    <property type="entry name" value="AAA"/>
    <property type="match status" value="2"/>
</dbReference>
<dbReference type="PROSITE" id="PS00211">
    <property type="entry name" value="ABC_TRANSPORTER_1"/>
    <property type="match status" value="1"/>
</dbReference>
<name>V2XJY7_9FIRM</name>
<evidence type="ECO:0000256" key="8">
    <source>
        <dbReference type="ARBA" id="ARBA00022967"/>
    </source>
</evidence>
<dbReference type="InterPro" id="IPR003593">
    <property type="entry name" value="AAA+_ATPase"/>
</dbReference>
<evidence type="ECO:0000256" key="4">
    <source>
        <dbReference type="ARBA" id="ARBA00022475"/>
    </source>
</evidence>
<keyword evidence="7 12" id="KW-0067">ATP-binding</keyword>
<dbReference type="Proteomes" id="UP000018227">
    <property type="component" value="Unassembled WGS sequence"/>
</dbReference>
<dbReference type="HOGENOM" id="CLU_000604_86_7_9"/>
<reference evidence="12 13" key="1">
    <citation type="submission" date="2013-06" db="EMBL/GenBank/DDBJ databases">
        <authorList>
            <person name="Weinstock G."/>
            <person name="Sodergren E."/>
            <person name="Clifton S."/>
            <person name="Fulton L."/>
            <person name="Fulton B."/>
            <person name="Courtney L."/>
            <person name="Fronick C."/>
            <person name="Harrison M."/>
            <person name="Strong C."/>
            <person name="Farmer C."/>
            <person name="Delahaunty K."/>
            <person name="Markovic C."/>
            <person name="Hall O."/>
            <person name="Minx P."/>
            <person name="Tomlinson C."/>
            <person name="Mitreva M."/>
            <person name="Nelson J."/>
            <person name="Hou S."/>
            <person name="Wollam A."/>
            <person name="Pepin K.H."/>
            <person name="Johnson M."/>
            <person name="Bhonagiri V."/>
            <person name="Nash W.E."/>
            <person name="Warren W."/>
            <person name="Chinwalla A."/>
            <person name="Mardis E.R."/>
            <person name="Wilson R.K."/>
        </authorList>
    </citation>
    <scope>NUCLEOTIDE SEQUENCE [LARGE SCALE GENOMIC DNA]</scope>
    <source>
        <strain evidence="12 13">ATCC 51271</strain>
    </source>
</reference>
<dbReference type="RefSeq" id="WP_023355471.1">
    <property type="nucleotide sequence ID" value="NZ_KI535369.1"/>
</dbReference>
<dbReference type="GO" id="GO:0016887">
    <property type="term" value="F:ATP hydrolysis activity"/>
    <property type="evidence" value="ECO:0007669"/>
    <property type="project" value="InterPro"/>
</dbReference>
<dbReference type="FunFam" id="3.40.50.300:FF:000224">
    <property type="entry name" value="Energy-coupling factor transporter ATP-binding protein EcfA"/>
    <property type="match status" value="1"/>
</dbReference>
<evidence type="ECO:0000313" key="13">
    <source>
        <dbReference type="Proteomes" id="UP000018227"/>
    </source>
</evidence>
<evidence type="ECO:0000256" key="2">
    <source>
        <dbReference type="ARBA" id="ARBA00005417"/>
    </source>
</evidence>
<evidence type="ECO:0000256" key="6">
    <source>
        <dbReference type="ARBA" id="ARBA00022741"/>
    </source>
</evidence>
<dbReference type="NCBIfam" id="NF010167">
    <property type="entry name" value="PRK13648.1"/>
    <property type="match status" value="2"/>
</dbReference>
<comment type="similarity">
    <text evidence="2">Belongs to the ABC transporter superfamily.</text>
</comment>
<dbReference type="AlphaFoldDB" id="V2XJY7"/>
<dbReference type="GO" id="GO:0005524">
    <property type="term" value="F:ATP binding"/>
    <property type="evidence" value="ECO:0007669"/>
    <property type="project" value="UniProtKB-KW"/>
</dbReference>
<dbReference type="InterPro" id="IPR017871">
    <property type="entry name" value="ABC_transporter-like_CS"/>
</dbReference>
<keyword evidence="8" id="KW-1278">Translocase</keyword>
<dbReference type="PANTHER" id="PTHR43553:SF23">
    <property type="entry name" value="ABC TRANSPORTER ATP-BINDING COMPONENT"/>
    <property type="match status" value="1"/>
</dbReference>
<dbReference type="GO" id="GO:0042626">
    <property type="term" value="F:ATPase-coupled transmembrane transporter activity"/>
    <property type="evidence" value="ECO:0007669"/>
    <property type="project" value="TreeGrafter"/>
</dbReference>
<dbReference type="Pfam" id="PF00005">
    <property type="entry name" value="ABC_tran"/>
    <property type="match status" value="2"/>
</dbReference>
<dbReference type="EMBL" id="ACIL03000016">
    <property type="protein sequence ID" value="ESL02489.1"/>
    <property type="molecule type" value="Genomic_DNA"/>
</dbReference>
<keyword evidence="6" id="KW-0547">Nucleotide-binding</keyword>
<organism evidence="12 13">
    <name type="scientific">Catonella morbi ATCC 51271</name>
    <dbReference type="NCBI Taxonomy" id="592026"/>
    <lineage>
        <taxon>Bacteria</taxon>
        <taxon>Bacillati</taxon>
        <taxon>Bacillota</taxon>
        <taxon>Clostridia</taxon>
        <taxon>Lachnospirales</taxon>
        <taxon>Lachnospiraceae</taxon>
        <taxon>Catonella</taxon>
    </lineage>
</organism>
<keyword evidence="9" id="KW-0472">Membrane</keyword>
<dbReference type="PROSITE" id="PS50893">
    <property type="entry name" value="ABC_TRANSPORTER_2"/>
    <property type="match status" value="2"/>
</dbReference>
<proteinExistence type="inferred from homology"/>
<evidence type="ECO:0000256" key="10">
    <source>
        <dbReference type="ARBA" id="ARBA00025157"/>
    </source>
</evidence>
<dbReference type="InterPro" id="IPR050095">
    <property type="entry name" value="ECF_ABC_transporter_ATP-bd"/>
</dbReference>
<evidence type="ECO:0000256" key="3">
    <source>
        <dbReference type="ARBA" id="ARBA00022448"/>
    </source>
</evidence>
<dbReference type="InterPro" id="IPR003439">
    <property type="entry name" value="ABC_transporter-like_ATP-bd"/>
</dbReference>
<accession>V2XJY7</accession>
<evidence type="ECO:0000256" key="7">
    <source>
        <dbReference type="ARBA" id="ARBA00022840"/>
    </source>
</evidence>
<dbReference type="SUPFAM" id="SSF52540">
    <property type="entry name" value="P-loop containing nucleoside triphosphate hydrolases"/>
    <property type="match status" value="2"/>
</dbReference>
<keyword evidence="3" id="KW-0813">Transport</keyword>
<comment type="subcellular location">
    <subcellularLocation>
        <location evidence="1">Cell membrane</location>
        <topology evidence="1">Peripheral membrane protein</topology>
    </subcellularLocation>
</comment>
<gene>
    <name evidence="12" type="ORF">GCWU0000282_002625</name>
</gene>
<evidence type="ECO:0000256" key="9">
    <source>
        <dbReference type="ARBA" id="ARBA00023136"/>
    </source>
</evidence>
<dbReference type="eggNOG" id="COG1129">
    <property type="taxonomic scope" value="Bacteria"/>
</dbReference>
<keyword evidence="4" id="KW-1003">Cell membrane</keyword>
<evidence type="ECO:0000313" key="12">
    <source>
        <dbReference type="EMBL" id="ESL02489.1"/>
    </source>
</evidence>
<dbReference type="STRING" id="592026.GCWU0000282_002625"/>
<evidence type="ECO:0000256" key="5">
    <source>
        <dbReference type="ARBA" id="ARBA00022737"/>
    </source>
</evidence>
<evidence type="ECO:0000256" key="1">
    <source>
        <dbReference type="ARBA" id="ARBA00004202"/>
    </source>
</evidence>
<dbReference type="OrthoDB" id="501320at2"/>
<dbReference type="InterPro" id="IPR027417">
    <property type="entry name" value="P-loop_NTPase"/>
</dbReference>
<dbReference type="GO" id="GO:0043190">
    <property type="term" value="C:ATP-binding cassette (ABC) transporter complex"/>
    <property type="evidence" value="ECO:0007669"/>
    <property type="project" value="TreeGrafter"/>
</dbReference>
<comment type="function">
    <text evidence="10">Probably part of an ABC transporter complex. Responsible for energy coupling to the transport system.</text>
</comment>
<comment type="caution">
    <text evidence="12">The sequence shown here is derived from an EMBL/GenBank/DDBJ whole genome shotgun (WGS) entry which is preliminary data.</text>
</comment>
<dbReference type="PANTHER" id="PTHR43553">
    <property type="entry name" value="HEAVY METAL TRANSPORTER"/>
    <property type="match status" value="1"/>
</dbReference>
<dbReference type="CDD" id="cd03225">
    <property type="entry name" value="ABC_cobalt_CbiO_domain1"/>
    <property type="match status" value="1"/>
</dbReference>
<feature type="domain" description="ABC transporter" evidence="11">
    <location>
        <begin position="262"/>
        <end position="486"/>
    </location>
</feature>
<keyword evidence="5" id="KW-0677">Repeat</keyword>
<dbReference type="CDD" id="cd03226">
    <property type="entry name" value="ABC_cobalt_CbiO_domain2"/>
    <property type="match status" value="1"/>
</dbReference>
<protein>
    <submittedName>
        <fullName evidence="12">ABC transporter, ATP-binding protein</fullName>
    </submittedName>
</protein>
<keyword evidence="13" id="KW-1185">Reference proteome</keyword>
<feature type="domain" description="ABC transporter" evidence="11">
    <location>
        <begin position="2"/>
        <end position="242"/>
    </location>
</feature>
<sequence>MIELKNVSFSYHTEELNSGVYNINLTISSGQTVLLCGASGCGKTTITRLINGLAPVYYQGELKGEILIDGIDSSKVTLYELSKKIGSVFQNPRSQFFSVDSTSEIAFGCENTGIPREEMYRRIGQVAGDLNIESLLDRNLFALSGGEKQKIACASVSAMQPEILVLDEPSSNLDLHTISDLKEVIRKWKEQGKTVIIAEHRLYYLMELADRIVYMEDGKIVKDLYIDEFRKIEEEELHQMGLRSGEPVKFEEKESKCNRETFCFSNLSFSYGKQKFLDIPEIQIPYGAIVGILGYNGAGKSTLAKSICGLENKTKGSLNYKGNTISAKNLRSKSYMVMQDVNHQLFTESVLDEILLSMDEDDENAKEKAKEILKDLNLIKFQKLHPLSLSGGQKQRVAIGSAIACNKELLIFDEPTSGLDYRHMLGVSELLKKLSKEGRTLFIITHDPELLKECCDYLIFLENGKLAWSGGWTRLNTEKLNSFFET</sequence>
<dbReference type="InterPro" id="IPR015856">
    <property type="entry name" value="ABC_transpr_CbiO/EcfA_su"/>
</dbReference>
<dbReference type="Gene3D" id="3.40.50.300">
    <property type="entry name" value="P-loop containing nucleotide triphosphate hydrolases"/>
    <property type="match status" value="2"/>
</dbReference>